<proteinExistence type="predicted"/>
<gene>
    <name evidence="1" type="ORF">POM88_004023</name>
</gene>
<evidence type="ECO:0000313" key="2">
    <source>
        <dbReference type="Proteomes" id="UP001237642"/>
    </source>
</evidence>
<evidence type="ECO:0000313" key="1">
    <source>
        <dbReference type="EMBL" id="KAK1404418.1"/>
    </source>
</evidence>
<comment type="caution">
    <text evidence="1">The sequence shown here is derived from an EMBL/GenBank/DDBJ whole genome shotgun (WGS) entry which is preliminary data.</text>
</comment>
<accession>A0AAD8NE44</accession>
<organism evidence="1 2">
    <name type="scientific">Heracleum sosnowskyi</name>
    <dbReference type="NCBI Taxonomy" id="360622"/>
    <lineage>
        <taxon>Eukaryota</taxon>
        <taxon>Viridiplantae</taxon>
        <taxon>Streptophyta</taxon>
        <taxon>Embryophyta</taxon>
        <taxon>Tracheophyta</taxon>
        <taxon>Spermatophyta</taxon>
        <taxon>Magnoliopsida</taxon>
        <taxon>eudicotyledons</taxon>
        <taxon>Gunneridae</taxon>
        <taxon>Pentapetalae</taxon>
        <taxon>asterids</taxon>
        <taxon>campanulids</taxon>
        <taxon>Apiales</taxon>
        <taxon>Apiaceae</taxon>
        <taxon>Apioideae</taxon>
        <taxon>apioid superclade</taxon>
        <taxon>Tordylieae</taxon>
        <taxon>Tordyliinae</taxon>
        <taxon>Heracleum</taxon>
    </lineage>
</organism>
<reference evidence="1" key="2">
    <citation type="submission" date="2023-05" db="EMBL/GenBank/DDBJ databases">
        <authorList>
            <person name="Schelkunov M.I."/>
        </authorList>
    </citation>
    <scope>NUCLEOTIDE SEQUENCE</scope>
    <source>
        <strain evidence="1">Hsosn_3</strain>
        <tissue evidence="1">Leaf</tissue>
    </source>
</reference>
<dbReference type="PANTHER" id="PTHR36795:SF2">
    <property type="entry name" value="OS01G0938400 PROTEIN"/>
    <property type="match status" value="1"/>
</dbReference>
<dbReference type="Proteomes" id="UP001237642">
    <property type="component" value="Unassembled WGS sequence"/>
</dbReference>
<dbReference type="EMBL" id="JAUIZM010000001">
    <property type="protein sequence ID" value="KAK1404418.1"/>
    <property type="molecule type" value="Genomic_DNA"/>
</dbReference>
<dbReference type="PANTHER" id="PTHR36795">
    <property type="entry name" value="OS01G0938400 PROTEIN"/>
    <property type="match status" value="1"/>
</dbReference>
<protein>
    <submittedName>
        <fullName evidence="1">Uncharacterized protein</fullName>
    </submittedName>
</protein>
<name>A0AAD8NE44_9APIA</name>
<dbReference type="AlphaFoldDB" id="A0AAD8NE44"/>
<reference evidence="1" key="1">
    <citation type="submission" date="2023-02" db="EMBL/GenBank/DDBJ databases">
        <title>Genome of toxic invasive species Heracleum sosnowskyi carries increased number of genes despite the absence of recent whole-genome duplications.</title>
        <authorList>
            <person name="Schelkunov M."/>
            <person name="Shtratnikova V."/>
            <person name="Makarenko M."/>
            <person name="Klepikova A."/>
            <person name="Omelchenko D."/>
            <person name="Novikova G."/>
            <person name="Obukhova E."/>
            <person name="Bogdanov V."/>
            <person name="Penin A."/>
            <person name="Logacheva M."/>
        </authorList>
    </citation>
    <scope>NUCLEOTIDE SEQUENCE</scope>
    <source>
        <strain evidence="1">Hsosn_3</strain>
        <tissue evidence="1">Leaf</tissue>
    </source>
</reference>
<keyword evidence="2" id="KW-1185">Reference proteome</keyword>
<sequence>MTSRKSYQKLQNEEWFEDLGDTGIESKKLQKSTWSRNYRKIHIRRKLRIKIPSLKKMLKRKREKLVAVSWSKFVKRLKDVQSNFGDIFGGNYLFMQVPPPSLKYIDKAHICVRDHLSSRISSP</sequence>